<dbReference type="Proteomes" id="UP000038045">
    <property type="component" value="Unplaced"/>
</dbReference>
<dbReference type="WBParaSite" id="PTRK_0001787100.1">
    <property type="protein sequence ID" value="PTRK_0001787100.1"/>
    <property type="gene ID" value="PTRK_0001787100"/>
</dbReference>
<evidence type="ECO:0000313" key="2">
    <source>
        <dbReference type="WBParaSite" id="PTRK_0001787100.1"/>
    </source>
</evidence>
<protein>
    <submittedName>
        <fullName evidence="2">ABC transporter ATP-binding protein</fullName>
    </submittedName>
</protein>
<sequence length="50" mass="5259">MALQIEGHDADHGPAFIVQGQVARRPAFRRDGAAGRLAGVKEVVGYEGIA</sequence>
<keyword evidence="1" id="KW-1185">Reference proteome</keyword>
<organism evidence="1 2">
    <name type="scientific">Parastrongyloides trichosuri</name>
    <name type="common">Possum-specific nematode worm</name>
    <dbReference type="NCBI Taxonomy" id="131310"/>
    <lineage>
        <taxon>Eukaryota</taxon>
        <taxon>Metazoa</taxon>
        <taxon>Ecdysozoa</taxon>
        <taxon>Nematoda</taxon>
        <taxon>Chromadorea</taxon>
        <taxon>Rhabditida</taxon>
        <taxon>Tylenchina</taxon>
        <taxon>Panagrolaimomorpha</taxon>
        <taxon>Strongyloidoidea</taxon>
        <taxon>Strongyloididae</taxon>
        <taxon>Parastrongyloides</taxon>
    </lineage>
</organism>
<dbReference type="AlphaFoldDB" id="A0A0N5A784"/>
<name>A0A0N5A784_PARTI</name>
<accession>A0A0N5A784</accession>
<evidence type="ECO:0000313" key="1">
    <source>
        <dbReference type="Proteomes" id="UP000038045"/>
    </source>
</evidence>
<proteinExistence type="predicted"/>
<reference evidence="2" key="1">
    <citation type="submission" date="2017-02" db="UniProtKB">
        <authorList>
            <consortium name="WormBaseParasite"/>
        </authorList>
    </citation>
    <scope>IDENTIFICATION</scope>
</reference>